<gene>
    <name evidence="1" type="ORF">LCGC14_1684020</name>
</gene>
<evidence type="ECO:0008006" key="2">
    <source>
        <dbReference type="Google" id="ProtNLM"/>
    </source>
</evidence>
<reference evidence="1" key="1">
    <citation type="journal article" date="2015" name="Nature">
        <title>Complex archaea that bridge the gap between prokaryotes and eukaryotes.</title>
        <authorList>
            <person name="Spang A."/>
            <person name="Saw J.H."/>
            <person name="Jorgensen S.L."/>
            <person name="Zaremba-Niedzwiedzka K."/>
            <person name="Martijn J."/>
            <person name="Lind A.E."/>
            <person name="van Eijk R."/>
            <person name="Schleper C."/>
            <person name="Guy L."/>
            <person name="Ettema T.J."/>
        </authorList>
    </citation>
    <scope>NUCLEOTIDE SEQUENCE</scope>
</reference>
<dbReference type="AlphaFoldDB" id="A0A0F9KMT7"/>
<protein>
    <recommendedName>
        <fullName evidence="2">Deoxynucleoside monophosphate kinase</fullName>
    </recommendedName>
</protein>
<proteinExistence type="predicted"/>
<name>A0A0F9KMT7_9ZZZZ</name>
<dbReference type="InterPro" id="IPR027417">
    <property type="entry name" value="P-loop_NTPase"/>
</dbReference>
<comment type="caution">
    <text evidence="1">The sequence shown here is derived from an EMBL/GenBank/DDBJ whole genome shotgun (WGS) entry which is preliminary data.</text>
</comment>
<dbReference type="EMBL" id="LAZR01014635">
    <property type="protein sequence ID" value="KKM16615.1"/>
    <property type="molecule type" value="Genomic_DNA"/>
</dbReference>
<sequence length="234" mass="26717">MDTIIIGVSGKKQSGKNTLCDFLKTFIPKNWNARLIKEYSLVDALKEKVCIDVMGLTKKQCYGSNKEKDSFTSYKWENLPDQIRYANALETEKIRDGGHPGQFCDIPVLRKGRMTAREIMQVVATDVFRRYFDNDIWISATLRKIKQEQSSIALISDVRFPGEVKRIIKKGGHIIRLLRDVCEIDPHESETVLDDFDFEGTENCLVLDNKKMSVDQQNAATIPIIDDILSKVIV</sequence>
<accession>A0A0F9KMT7</accession>
<dbReference type="InterPro" id="IPR048444">
    <property type="entry name" value="DNMK"/>
</dbReference>
<evidence type="ECO:0000313" key="1">
    <source>
        <dbReference type="EMBL" id="KKM16615.1"/>
    </source>
</evidence>
<dbReference type="Pfam" id="PF21448">
    <property type="entry name" value="DNMK"/>
    <property type="match status" value="1"/>
</dbReference>
<dbReference type="Gene3D" id="3.40.50.300">
    <property type="entry name" value="P-loop containing nucleotide triphosphate hydrolases"/>
    <property type="match status" value="1"/>
</dbReference>
<organism evidence="1">
    <name type="scientific">marine sediment metagenome</name>
    <dbReference type="NCBI Taxonomy" id="412755"/>
    <lineage>
        <taxon>unclassified sequences</taxon>
        <taxon>metagenomes</taxon>
        <taxon>ecological metagenomes</taxon>
    </lineage>
</organism>